<evidence type="ECO:0000313" key="2">
    <source>
        <dbReference type="EMBL" id="KAL0485556.1"/>
    </source>
</evidence>
<feature type="transmembrane region" description="Helical" evidence="1">
    <location>
        <begin position="79"/>
        <end position="99"/>
    </location>
</feature>
<dbReference type="EMBL" id="JAOPGA020001148">
    <property type="protein sequence ID" value="KAL0485556.1"/>
    <property type="molecule type" value="Genomic_DNA"/>
</dbReference>
<evidence type="ECO:0000256" key="1">
    <source>
        <dbReference type="SAM" id="Phobius"/>
    </source>
</evidence>
<evidence type="ECO:0000313" key="3">
    <source>
        <dbReference type="Proteomes" id="UP001431209"/>
    </source>
</evidence>
<dbReference type="Proteomes" id="UP001431209">
    <property type="component" value="Unassembled WGS sequence"/>
</dbReference>
<dbReference type="AlphaFoldDB" id="A0AAW2ZA34"/>
<keyword evidence="1" id="KW-0472">Membrane</keyword>
<gene>
    <name evidence="2" type="ORF">AKO1_003145</name>
</gene>
<feature type="transmembrane region" description="Helical" evidence="1">
    <location>
        <begin position="44"/>
        <end position="64"/>
    </location>
</feature>
<keyword evidence="3" id="KW-1185">Reference proteome</keyword>
<protein>
    <submittedName>
        <fullName evidence="2">Inner membrane protein yciS</fullName>
    </submittedName>
</protein>
<organism evidence="2 3">
    <name type="scientific">Acrasis kona</name>
    <dbReference type="NCBI Taxonomy" id="1008807"/>
    <lineage>
        <taxon>Eukaryota</taxon>
        <taxon>Discoba</taxon>
        <taxon>Heterolobosea</taxon>
        <taxon>Tetramitia</taxon>
        <taxon>Eutetramitia</taxon>
        <taxon>Acrasidae</taxon>
        <taxon>Acrasis</taxon>
    </lineage>
</organism>
<sequence length="149" mass="17241">MEQQDNGTADAVTLSVQPVVSHEEQPDEPEFVFPFGIFRIFRNLCILFSVACVIAWLVMGGLWLRDMNNDNKPNINSSFWSAVALTCLYFLVVLVIILFHQIYRMFERRAVRTENIRHQIEIAASGPLRDTKKFPFFGYSAEHSHFDKI</sequence>
<name>A0AAW2ZA34_9EUKA</name>
<comment type="caution">
    <text evidence="2">The sequence shown here is derived from an EMBL/GenBank/DDBJ whole genome shotgun (WGS) entry which is preliminary data.</text>
</comment>
<proteinExistence type="predicted"/>
<keyword evidence="1" id="KW-0812">Transmembrane</keyword>
<reference evidence="2 3" key="1">
    <citation type="submission" date="2024-03" db="EMBL/GenBank/DDBJ databases">
        <title>The Acrasis kona genome and developmental transcriptomes reveal deep origins of eukaryotic multicellular pathways.</title>
        <authorList>
            <person name="Sheikh S."/>
            <person name="Fu C.-J."/>
            <person name="Brown M.W."/>
            <person name="Baldauf S.L."/>
        </authorList>
    </citation>
    <scope>NUCLEOTIDE SEQUENCE [LARGE SCALE GENOMIC DNA]</scope>
    <source>
        <strain evidence="2 3">ATCC MYA-3509</strain>
    </source>
</reference>
<accession>A0AAW2ZA34</accession>
<keyword evidence="1" id="KW-1133">Transmembrane helix</keyword>